<feature type="signal peptide" evidence="1">
    <location>
        <begin position="1"/>
        <end position="24"/>
    </location>
</feature>
<protein>
    <submittedName>
        <fullName evidence="2">Sulfate adenylyltransferase</fullName>
    </submittedName>
</protein>
<reference evidence="2 3" key="1">
    <citation type="journal article" date="2016" name="Antonie Van Leeuwenhoek">
        <title>Photobacterium sanguinicancri sp. nov. isolated from marine animals.</title>
        <authorList>
            <person name="Gomez-Gil B."/>
            <person name="Roque A."/>
            <person name="Rotllant G."/>
            <person name="Romalde J.L."/>
            <person name="Doce A."/>
            <person name="Eggermont M."/>
            <person name="Defoirdt T."/>
        </authorList>
    </citation>
    <scope>NUCLEOTIDE SEQUENCE [LARGE SCALE GENOMIC DNA]</scope>
    <source>
        <strain evidence="2 3">CAIM 1827</strain>
    </source>
</reference>
<keyword evidence="2" id="KW-0808">Transferase</keyword>
<gene>
    <name evidence="2" type="ORF">ASV53_10185</name>
</gene>
<feature type="chain" id="PRO_5047230417" evidence="1">
    <location>
        <begin position="25"/>
        <end position="251"/>
    </location>
</feature>
<dbReference type="EMBL" id="NOIF01000052">
    <property type="protein sequence ID" value="OZS44046.1"/>
    <property type="molecule type" value="Genomic_DNA"/>
</dbReference>
<dbReference type="PROSITE" id="PS51257">
    <property type="entry name" value="PROKAR_LIPOPROTEIN"/>
    <property type="match status" value="1"/>
</dbReference>
<dbReference type="InterPro" id="IPR010319">
    <property type="entry name" value="Transglutaminase-like_Cys_pept"/>
</dbReference>
<dbReference type="Gene3D" id="3.10.620.30">
    <property type="match status" value="1"/>
</dbReference>
<keyword evidence="1" id="KW-0732">Signal</keyword>
<keyword evidence="2" id="KW-0548">Nucleotidyltransferase</keyword>
<accession>A0ABX4FYZ9</accession>
<name>A0ABX4FYZ9_9GAMM</name>
<dbReference type="Proteomes" id="UP000215999">
    <property type="component" value="Unassembled WGS sequence"/>
</dbReference>
<dbReference type="PANTHER" id="PTHR39327:SF1">
    <property type="entry name" value="BLR5470 PROTEIN"/>
    <property type="match status" value="1"/>
</dbReference>
<keyword evidence="3" id="KW-1185">Reference proteome</keyword>
<evidence type="ECO:0000256" key="1">
    <source>
        <dbReference type="SAM" id="SignalP"/>
    </source>
</evidence>
<dbReference type="RefSeq" id="WP_094957015.1">
    <property type="nucleotide sequence ID" value="NZ_JAKJUC010000010.1"/>
</dbReference>
<dbReference type="GO" id="GO:0016779">
    <property type="term" value="F:nucleotidyltransferase activity"/>
    <property type="evidence" value="ECO:0007669"/>
    <property type="project" value="UniProtKB-KW"/>
</dbReference>
<comment type="caution">
    <text evidence="2">The sequence shown here is derived from an EMBL/GenBank/DDBJ whole genome shotgun (WGS) entry which is preliminary data.</text>
</comment>
<dbReference type="Pfam" id="PF06035">
    <property type="entry name" value="Peptidase_C93"/>
    <property type="match status" value="1"/>
</dbReference>
<evidence type="ECO:0000313" key="3">
    <source>
        <dbReference type="Proteomes" id="UP000215999"/>
    </source>
</evidence>
<proteinExistence type="predicted"/>
<dbReference type="PANTHER" id="PTHR39327">
    <property type="match status" value="1"/>
</dbReference>
<sequence>MASIFKVLCYSLILIGIFSSGCFAAEANNHRPVTAQARLTTLDKQNIDLITLFYGERAGKRATAWRQTLHQLSDHDEKVKGQTPLVSDSEKLKGINDFFNQLQFIDDTVLWNETDYWATPSEFIGVGGGDCEDFSLAKYFSLLSLGVDDEKLRLVYVKALTLNQFHMVVAYYPHSAAVPLLLDNLDGEIKPATERPDLLPIYSFNGSQLWLMKQKGQGQLAGDAAKLSAWNDVRLRNTEQQLRRPAINLDE</sequence>
<organism evidence="2 3">
    <name type="scientific">Photobacterium sanguinicancri</name>
    <dbReference type="NCBI Taxonomy" id="875932"/>
    <lineage>
        <taxon>Bacteria</taxon>
        <taxon>Pseudomonadati</taxon>
        <taxon>Pseudomonadota</taxon>
        <taxon>Gammaproteobacteria</taxon>
        <taxon>Vibrionales</taxon>
        <taxon>Vibrionaceae</taxon>
        <taxon>Photobacterium</taxon>
    </lineage>
</organism>
<evidence type="ECO:0000313" key="2">
    <source>
        <dbReference type="EMBL" id="OZS44046.1"/>
    </source>
</evidence>